<evidence type="ECO:0000313" key="3">
    <source>
        <dbReference type="WBParaSite" id="ACAC_0000339001-mRNA-1"/>
    </source>
</evidence>
<proteinExistence type="predicted"/>
<dbReference type="PROSITE" id="PS50878">
    <property type="entry name" value="RT_POL"/>
    <property type="match status" value="1"/>
</dbReference>
<name>A0A0K0D023_ANGCA</name>
<sequence length="172" mass="19645">MGTLEWDNMGVKIDGRQIHLLRFVDDIVLTTPNTRQAEPKRMLADFDKACGKIGLRLSLKKMMSMKNGLVSFASFTLNETDVSECFSCVYLGRENNSMNDLAPELSRWKRAVWRAFKSIEDVAKRTKNTQLCAHLSTQWFILLQRMRQKPGGCVSGLKDHSELSNAQWKGRC</sequence>
<keyword evidence="2" id="KW-1185">Reference proteome</keyword>
<dbReference type="WBParaSite" id="ACAC_0000339001-mRNA-1">
    <property type="protein sequence ID" value="ACAC_0000339001-mRNA-1"/>
    <property type="gene ID" value="ACAC_0000339001"/>
</dbReference>
<feature type="domain" description="Reverse transcriptase" evidence="1">
    <location>
        <begin position="1"/>
        <end position="77"/>
    </location>
</feature>
<dbReference type="Proteomes" id="UP000035642">
    <property type="component" value="Unassembled WGS sequence"/>
</dbReference>
<accession>A0A0K0D023</accession>
<reference evidence="2" key="1">
    <citation type="submission" date="2012-09" db="EMBL/GenBank/DDBJ databases">
        <authorList>
            <person name="Martin A.A."/>
        </authorList>
    </citation>
    <scope>NUCLEOTIDE SEQUENCE</scope>
</reference>
<dbReference type="AlphaFoldDB" id="A0A0K0D023"/>
<reference evidence="3" key="2">
    <citation type="submission" date="2017-02" db="UniProtKB">
        <authorList>
            <consortium name="WormBaseParasite"/>
        </authorList>
    </citation>
    <scope>IDENTIFICATION</scope>
</reference>
<protein>
    <submittedName>
        <fullName evidence="3">Reverse transcriptase domain-containing protein</fullName>
    </submittedName>
</protein>
<evidence type="ECO:0000259" key="1">
    <source>
        <dbReference type="PROSITE" id="PS50878"/>
    </source>
</evidence>
<dbReference type="InterPro" id="IPR000477">
    <property type="entry name" value="RT_dom"/>
</dbReference>
<organism evidence="2 3">
    <name type="scientific">Angiostrongylus cantonensis</name>
    <name type="common">Rat lungworm</name>
    <dbReference type="NCBI Taxonomy" id="6313"/>
    <lineage>
        <taxon>Eukaryota</taxon>
        <taxon>Metazoa</taxon>
        <taxon>Ecdysozoa</taxon>
        <taxon>Nematoda</taxon>
        <taxon>Chromadorea</taxon>
        <taxon>Rhabditida</taxon>
        <taxon>Rhabditina</taxon>
        <taxon>Rhabditomorpha</taxon>
        <taxon>Strongyloidea</taxon>
        <taxon>Metastrongylidae</taxon>
        <taxon>Angiostrongylus</taxon>
    </lineage>
</organism>
<evidence type="ECO:0000313" key="2">
    <source>
        <dbReference type="Proteomes" id="UP000035642"/>
    </source>
</evidence>